<sequence length="90" mass="10369">MIGQNYVTFITVKTAQYEDLKIKAIVASDFYPKLNMVLNANITTEELEQMKSSIRKGTMEMEAETFKATQRQTAEMMNFTKSEDVARFVE</sequence>
<organism evidence="1 2">
    <name type="scientific">Flavobacterium chungangense</name>
    <dbReference type="NCBI Taxonomy" id="554283"/>
    <lineage>
        <taxon>Bacteria</taxon>
        <taxon>Pseudomonadati</taxon>
        <taxon>Bacteroidota</taxon>
        <taxon>Flavobacteriia</taxon>
        <taxon>Flavobacteriales</taxon>
        <taxon>Flavobacteriaceae</taxon>
        <taxon>Flavobacterium</taxon>
    </lineage>
</organism>
<reference evidence="1 2" key="1">
    <citation type="submission" date="2020-06" db="EMBL/GenBank/DDBJ databases">
        <authorList>
            <person name="Criscuolo A."/>
        </authorList>
    </citation>
    <scope>NUCLEOTIDE SEQUENCE [LARGE SCALE GENOMIC DNA]</scope>
    <source>
        <strain evidence="2">CIP 110025</strain>
    </source>
</reference>
<dbReference type="AlphaFoldDB" id="A0A6V6YZ78"/>
<proteinExistence type="predicted"/>
<dbReference type="Proteomes" id="UP000556700">
    <property type="component" value="Unassembled WGS sequence"/>
</dbReference>
<comment type="caution">
    <text evidence="1">The sequence shown here is derived from an EMBL/GenBank/DDBJ whole genome shotgun (WGS) entry which is preliminary data.</text>
</comment>
<evidence type="ECO:0000313" key="1">
    <source>
        <dbReference type="EMBL" id="CAD0004837.1"/>
    </source>
</evidence>
<accession>A0A6V6YZ78</accession>
<evidence type="ECO:0000313" key="2">
    <source>
        <dbReference type="Proteomes" id="UP000556700"/>
    </source>
</evidence>
<name>A0A6V6YZ78_9FLAO</name>
<gene>
    <name evidence="1" type="ORF">FLACHUCJ7_02055</name>
</gene>
<protein>
    <submittedName>
        <fullName evidence="1">Uncharacterized protein</fullName>
    </submittedName>
</protein>
<dbReference type="RefSeq" id="WP_157505959.1">
    <property type="nucleotide sequence ID" value="NZ_CAIJDO010000138.1"/>
</dbReference>
<dbReference type="EMBL" id="CAIJDO010000138">
    <property type="protein sequence ID" value="CAD0004837.1"/>
    <property type="molecule type" value="Genomic_DNA"/>
</dbReference>
<keyword evidence="2" id="KW-1185">Reference proteome</keyword>